<dbReference type="Gene3D" id="3.40.30.10">
    <property type="entry name" value="Glutaredoxin"/>
    <property type="match status" value="1"/>
</dbReference>
<dbReference type="AlphaFoldDB" id="E1YH25"/>
<feature type="domain" description="KaiB" evidence="1">
    <location>
        <begin position="41"/>
        <end position="122"/>
    </location>
</feature>
<name>E1YH25_9BACT</name>
<gene>
    <name evidence="2" type="ORF">N47_F15640</name>
</gene>
<proteinExistence type="predicted"/>
<dbReference type="GO" id="GO:0048511">
    <property type="term" value="P:rhythmic process"/>
    <property type="evidence" value="ECO:0007669"/>
    <property type="project" value="InterPro"/>
</dbReference>
<organism evidence="2">
    <name type="scientific">uncultured Desulfobacterium sp</name>
    <dbReference type="NCBI Taxonomy" id="201089"/>
    <lineage>
        <taxon>Bacteria</taxon>
        <taxon>Pseudomonadati</taxon>
        <taxon>Thermodesulfobacteriota</taxon>
        <taxon>Desulfobacteria</taxon>
        <taxon>Desulfobacterales</taxon>
        <taxon>Desulfobacteriaceae</taxon>
        <taxon>Desulfobacterium</taxon>
        <taxon>environmental samples</taxon>
    </lineage>
</organism>
<reference evidence="2" key="1">
    <citation type="journal article" date="2011" name="Environ. Microbiol.">
        <title>Genomic insights into the metabolic potential of the polycyclic aromatic hydrocarbon degrading sulfate-reducing Deltaproteobacterium N47.</title>
        <authorList>
            <person name="Bergmann F."/>
            <person name="Selesi D."/>
            <person name="Weinmaier T."/>
            <person name="Tischler P."/>
            <person name="Rattei T."/>
            <person name="Meckenstock R.U."/>
        </authorList>
    </citation>
    <scope>NUCLEOTIDE SEQUENCE</scope>
</reference>
<dbReference type="SUPFAM" id="SSF52833">
    <property type="entry name" value="Thioredoxin-like"/>
    <property type="match status" value="1"/>
</dbReference>
<dbReference type="CDD" id="cd02978">
    <property type="entry name" value="KaiB_like"/>
    <property type="match status" value="1"/>
</dbReference>
<dbReference type="SMART" id="SM01248">
    <property type="entry name" value="KaiB"/>
    <property type="match status" value="1"/>
</dbReference>
<dbReference type="PANTHER" id="PTHR41709:SF2">
    <property type="entry name" value="CIRCADIAN CLOCK PROTEIN KAIB2"/>
    <property type="match status" value="1"/>
</dbReference>
<evidence type="ECO:0000313" key="2">
    <source>
        <dbReference type="EMBL" id="CBX29869.1"/>
    </source>
</evidence>
<dbReference type="InterPro" id="IPR011649">
    <property type="entry name" value="KaiB_domain"/>
</dbReference>
<dbReference type="PANTHER" id="PTHR41709">
    <property type="entry name" value="KAIB-LIKE PROTEIN 1"/>
    <property type="match status" value="1"/>
</dbReference>
<dbReference type="EMBL" id="FR695873">
    <property type="protein sequence ID" value="CBX29869.1"/>
    <property type="molecule type" value="Genomic_DNA"/>
</dbReference>
<protein>
    <submittedName>
        <fullName evidence="2">KaiB-like protein 1</fullName>
    </submittedName>
</protein>
<dbReference type="Pfam" id="PF07689">
    <property type="entry name" value="KaiB"/>
    <property type="match status" value="1"/>
</dbReference>
<dbReference type="InterPro" id="IPR039022">
    <property type="entry name" value="KaiB-like"/>
</dbReference>
<sequence>MPPDDKINYGVPPMKTKRVKTSAEELEKAIAMRDTAKYVLCLYVTGMTPKSTRAIANIRRICDEHLKGRYGLKVIDIYQQPDLAKAEQIIAVPTLIKKLPLPLRKLIGDMSDTGKFLVGIDLSPKNS</sequence>
<accession>E1YH25</accession>
<evidence type="ECO:0000259" key="1">
    <source>
        <dbReference type="SMART" id="SM01248"/>
    </source>
</evidence>
<dbReference type="InterPro" id="IPR036249">
    <property type="entry name" value="Thioredoxin-like_sf"/>
</dbReference>